<evidence type="ECO:0000313" key="2">
    <source>
        <dbReference type="EMBL" id="WWD83711.1"/>
    </source>
</evidence>
<organism evidence="2 3">
    <name type="scientific">Terrisporobacter glycolicus ATCC 14880 = DSM 1288</name>
    <dbReference type="NCBI Taxonomy" id="1121315"/>
    <lineage>
        <taxon>Bacteria</taxon>
        <taxon>Bacillati</taxon>
        <taxon>Bacillota</taxon>
        <taxon>Clostridia</taxon>
        <taxon>Peptostreptococcales</taxon>
        <taxon>Peptostreptococcaceae</taxon>
        <taxon>Terrisporobacter</taxon>
    </lineage>
</organism>
<sequence length="57" mass="6208">MKTVAIAGPFDTKGTEYLYAKELIESLELNTYTIHTGVSKSTFKPDISNEEVVQAAG</sequence>
<keyword evidence="3" id="KW-1185">Reference proteome</keyword>
<proteinExistence type="predicted"/>
<reference evidence="2 3" key="1">
    <citation type="journal article" date="2023" name="PLoS ONE">
        <title>Genome-based metabolic and phylogenomic analysis of three Terrisporobacter species.</title>
        <authorList>
            <person name="Boer T."/>
            <person name="Bengelsdorf F.R."/>
            <person name="Bomeke M."/>
            <person name="Daniel R."/>
            <person name="Poehlein A."/>
        </authorList>
    </citation>
    <scope>NUCLEOTIDE SEQUENCE [LARGE SCALE GENOMIC DNA]</scope>
    <source>
        <strain evidence="2 3">DSM 1288</strain>
    </source>
</reference>
<dbReference type="EMBL" id="CP117523">
    <property type="protein sequence ID" value="WWD83711.1"/>
    <property type="molecule type" value="Genomic_DNA"/>
</dbReference>
<gene>
    <name evidence="2" type="ORF">TEGL_21250</name>
</gene>
<evidence type="ECO:0000259" key="1">
    <source>
        <dbReference type="Pfam" id="PF06792"/>
    </source>
</evidence>
<evidence type="ECO:0000313" key="3">
    <source>
        <dbReference type="Proteomes" id="UP001348492"/>
    </source>
</evidence>
<accession>A0ABZ2EV78</accession>
<dbReference type="Proteomes" id="UP001348492">
    <property type="component" value="Chromosome"/>
</dbReference>
<feature type="domain" description="UPF0261" evidence="1">
    <location>
        <begin position="2"/>
        <end position="56"/>
    </location>
</feature>
<dbReference type="InterPro" id="IPR044122">
    <property type="entry name" value="UPF0261_N"/>
</dbReference>
<dbReference type="Pfam" id="PF06792">
    <property type="entry name" value="UPF0261"/>
    <property type="match status" value="1"/>
</dbReference>
<name>A0ABZ2EV78_9FIRM</name>
<protein>
    <recommendedName>
        <fullName evidence="1">UPF0261 domain-containing protein</fullName>
    </recommendedName>
</protein>